<dbReference type="Pfam" id="PF25210">
    <property type="entry name" value="Kelch_FKB95"/>
    <property type="match status" value="1"/>
</dbReference>
<keyword evidence="5" id="KW-1185">Reference proteome</keyword>
<dbReference type="AlphaFoldDB" id="A0A6D2I5U6"/>
<gene>
    <name evidence="4" type="ORF">MERR_LOCUS7817</name>
</gene>
<evidence type="ECO:0000313" key="4">
    <source>
        <dbReference type="EMBL" id="CAA7020582.1"/>
    </source>
</evidence>
<evidence type="ECO:0000259" key="3">
    <source>
        <dbReference type="Pfam" id="PF25210"/>
    </source>
</evidence>
<dbReference type="SUPFAM" id="SSF117281">
    <property type="entry name" value="Kelch motif"/>
    <property type="match status" value="1"/>
</dbReference>
<feature type="compositionally biased region" description="Basic residues" evidence="1">
    <location>
        <begin position="1"/>
        <end position="11"/>
    </location>
</feature>
<evidence type="ECO:0000259" key="2">
    <source>
        <dbReference type="Pfam" id="PF00646"/>
    </source>
</evidence>
<sequence length="391" mass="43418">MSSPEKKRKKPSLTQSTVLTPTPPPQSIPIVSLPDDLLVSCFARVSRLYYPTLSLVSNSFGSLLASPELYKTRSSIGHTESSLYVCLRFHPDSNPSWFTLCRKPEQIPTSDATKKKKKKSSGYALAKIPTPHSPPVNSSGLVTIGSDIYNISGSIGNAPSSSVSIMDCRTHTWREGPSTLVKRTNPHAVILDGKIYVAGYGTDPDYSDWMEVFDPKTQTWELVSSSPDPVLCVCDNVRKSAAIGGKVYMVGNLGLTYDPRSCKWGMVGCRMDLRWVRYSYCVIEDVLYHYDGGRFEWYDSNAYRWNQVNGVKGLPKITRSVARLADYGGKMVVLWDKFVTSGGDKNKVIWCAVIALERRKNGEIWGEVEWDDAVLTVPKSCKVQYALAATV</sequence>
<dbReference type="SUPFAM" id="SSF81383">
    <property type="entry name" value="F-box domain"/>
    <property type="match status" value="1"/>
</dbReference>
<dbReference type="SMART" id="SM00612">
    <property type="entry name" value="Kelch"/>
    <property type="match status" value="2"/>
</dbReference>
<dbReference type="Proteomes" id="UP000467841">
    <property type="component" value="Unassembled WGS sequence"/>
</dbReference>
<proteinExistence type="predicted"/>
<dbReference type="OrthoDB" id="68328at2759"/>
<dbReference type="Gene3D" id="2.120.10.80">
    <property type="entry name" value="Kelch-type beta propeller"/>
    <property type="match status" value="1"/>
</dbReference>
<comment type="caution">
    <text evidence="4">The sequence shown here is derived from an EMBL/GenBank/DDBJ whole genome shotgun (WGS) entry which is preliminary data.</text>
</comment>
<reference evidence="4" key="1">
    <citation type="submission" date="2020-01" db="EMBL/GenBank/DDBJ databases">
        <authorList>
            <person name="Mishra B."/>
        </authorList>
    </citation>
    <scope>NUCLEOTIDE SEQUENCE [LARGE SCALE GENOMIC DNA]</scope>
</reference>
<dbReference type="InterPro" id="IPR057499">
    <property type="entry name" value="Kelch_FKB95"/>
</dbReference>
<dbReference type="PANTHER" id="PTHR24414:SF184">
    <property type="entry name" value="GALACTOSE OXIDASE_KELCH REPEAT SUPERFAMILY PROTEIN"/>
    <property type="match status" value="1"/>
</dbReference>
<dbReference type="InterPro" id="IPR015915">
    <property type="entry name" value="Kelch-typ_b-propeller"/>
</dbReference>
<dbReference type="InterPro" id="IPR050354">
    <property type="entry name" value="F-box/kelch-repeat_ARATH"/>
</dbReference>
<dbReference type="PANTHER" id="PTHR24414">
    <property type="entry name" value="F-BOX/KELCH-REPEAT PROTEIN SKIP4"/>
    <property type="match status" value="1"/>
</dbReference>
<dbReference type="Pfam" id="PF00646">
    <property type="entry name" value="F-box"/>
    <property type="match status" value="1"/>
</dbReference>
<organism evidence="4 5">
    <name type="scientific">Microthlaspi erraticum</name>
    <dbReference type="NCBI Taxonomy" id="1685480"/>
    <lineage>
        <taxon>Eukaryota</taxon>
        <taxon>Viridiplantae</taxon>
        <taxon>Streptophyta</taxon>
        <taxon>Embryophyta</taxon>
        <taxon>Tracheophyta</taxon>
        <taxon>Spermatophyta</taxon>
        <taxon>Magnoliopsida</taxon>
        <taxon>eudicotyledons</taxon>
        <taxon>Gunneridae</taxon>
        <taxon>Pentapetalae</taxon>
        <taxon>rosids</taxon>
        <taxon>malvids</taxon>
        <taxon>Brassicales</taxon>
        <taxon>Brassicaceae</taxon>
        <taxon>Coluteocarpeae</taxon>
        <taxon>Microthlaspi</taxon>
    </lineage>
</organism>
<dbReference type="InterPro" id="IPR036047">
    <property type="entry name" value="F-box-like_dom_sf"/>
</dbReference>
<dbReference type="InterPro" id="IPR006652">
    <property type="entry name" value="Kelch_1"/>
</dbReference>
<feature type="domain" description="F-box" evidence="2">
    <location>
        <begin position="32"/>
        <end position="71"/>
    </location>
</feature>
<accession>A0A6D2I5U6</accession>
<dbReference type="CDD" id="cd22152">
    <property type="entry name" value="F-box_AtAFR-like"/>
    <property type="match status" value="1"/>
</dbReference>
<protein>
    <submittedName>
        <fullName evidence="4">Uncharacterized protein</fullName>
    </submittedName>
</protein>
<feature type="region of interest" description="Disordered" evidence="1">
    <location>
        <begin position="1"/>
        <end position="25"/>
    </location>
</feature>
<dbReference type="EMBL" id="CACVBM020000555">
    <property type="protein sequence ID" value="CAA7020582.1"/>
    <property type="molecule type" value="Genomic_DNA"/>
</dbReference>
<name>A0A6D2I5U6_9BRAS</name>
<evidence type="ECO:0000256" key="1">
    <source>
        <dbReference type="SAM" id="MobiDB-lite"/>
    </source>
</evidence>
<evidence type="ECO:0000313" key="5">
    <source>
        <dbReference type="Proteomes" id="UP000467841"/>
    </source>
</evidence>
<feature type="domain" description="FKB95-like N-terminal Kelch" evidence="3">
    <location>
        <begin position="97"/>
        <end position="375"/>
    </location>
</feature>
<dbReference type="InterPro" id="IPR001810">
    <property type="entry name" value="F-box_dom"/>
</dbReference>